<feature type="transmembrane region" description="Helical" evidence="12">
    <location>
        <begin position="32"/>
        <end position="55"/>
    </location>
</feature>
<dbReference type="GO" id="GO:0006465">
    <property type="term" value="P:signal peptide processing"/>
    <property type="evidence" value="ECO:0007669"/>
    <property type="project" value="InterPro"/>
</dbReference>
<evidence type="ECO:0000256" key="5">
    <source>
        <dbReference type="ARBA" id="ARBA00022968"/>
    </source>
</evidence>
<keyword evidence="4" id="KW-0256">Endoplasmic reticulum</keyword>
<dbReference type="Pfam" id="PF04573">
    <property type="entry name" value="SPC22"/>
    <property type="match status" value="2"/>
</dbReference>
<feature type="non-terminal residue" evidence="13">
    <location>
        <position position="1"/>
    </location>
</feature>
<gene>
    <name evidence="13" type="ORF">ANOM_002032</name>
</gene>
<evidence type="ECO:0000256" key="7">
    <source>
        <dbReference type="ARBA" id="ARBA00023136"/>
    </source>
</evidence>
<feature type="region of interest" description="Disordered" evidence="11">
    <location>
        <begin position="158"/>
        <end position="178"/>
    </location>
</feature>
<feature type="region of interest" description="Disordered" evidence="11">
    <location>
        <begin position="229"/>
        <end position="267"/>
    </location>
</feature>
<dbReference type="GO" id="GO:0005787">
    <property type="term" value="C:signal peptidase complex"/>
    <property type="evidence" value="ECO:0007669"/>
    <property type="project" value="InterPro"/>
</dbReference>
<evidence type="ECO:0000256" key="6">
    <source>
        <dbReference type="ARBA" id="ARBA00022989"/>
    </source>
</evidence>
<proteinExistence type="inferred from homology"/>
<accession>A0A0L1JEI8</accession>
<dbReference type="PIRSF" id="PIRSF016089">
    <property type="entry name" value="SPC22"/>
    <property type="match status" value="1"/>
</dbReference>
<name>A0A0L1JEI8_ASPN3</name>
<reference evidence="13 14" key="1">
    <citation type="submission" date="2014-06" db="EMBL/GenBank/DDBJ databases">
        <title>The Genome of the Aflatoxigenic Filamentous Fungus Aspergillus nomius.</title>
        <authorList>
            <person name="Moore M.G."/>
            <person name="Shannon B.M."/>
            <person name="Brian M.M."/>
        </authorList>
    </citation>
    <scope>NUCLEOTIDE SEQUENCE [LARGE SCALE GENOMIC DNA]</scope>
    <source>
        <strain evidence="13 14">NRRL 13137</strain>
    </source>
</reference>
<dbReference type="PANTHER" id="PTHR12804:SF0">
    <property type="entry name" value="SIGNAL PEPTIDASE COMPLEX SUBUNIT 3"/>
    <property type="match status" value="1"/>
</dbReference>
<evidence type="ECO:0000256" key="12">
    <source>
        <dbReference type="SAM" id="Phobius"/>
    </source>
</evidence>
<organism evidence="13 14">
    <name type="scientific">Aspergillus nomiae NRRL (strain ATCC 15546 / NRRL 13137 / CBS 260.88 / M93)</name>
    <dbReference type="NCBI Taxonomy" id="1509407"/>
    <lineage>
        <taxon>Eukaryota</taxon>
        <taxon>Fungi</taxon>
        <taxon>Dikarya</taxon>
        <taxon>Ascomycota</taxon>
        <taxon>Pezizomycotina</taxon>
        <taxon>Eurotiomycetes</taxon>
        <taxon>Eurotiomycetidae</taxon>
        <taxon>Eurotiales</taxon>
        <taxon>Aspergillaceae</taxon>
        <taxon>Aspergillus</taxon>
        <taxon>Aspergillus subgen. Circumdati</taxon>
    </lineage>
</organism>
<dbReference type="AlphaFoldDB" id="A0A0L1JEI8"/>
<comment type="subcellular location">
    <subcellularLocation>
        <location evidence="1">Endoplasmic reticulum membrane</location>
        <topology evidence="1">Single-pass type II membrane protein</topology>
    </subcellularLocation>
</comment>
<sequence>LPIPIPGHIIVNCLKGTKKSPIMHSSLNRAQAVFGFFTTVALFVAGFAALSVLLYPTDEAKAAVSLKDVKVVKGRPHYYSNKKEEYAQMRFDLDADLSSLFNWNTKQLFVYVYASYSSSDKESTLLPQSESIIWDTIISAPESPYSFNALRERFFPAKSSSKRTTGAKKSTKKDKAAPGVLRLRNQRAKYQISDITGKMAERSNVTLSVGWNVQPWVGALWWSPGSGAVPRTGGDSGRSKPFQFPALKTKATAKTAEGEGQAKKVEV</sequence>
<evidence type="ECO:0000256" key="9">
    <source>
        <dbReference type="ARBA" id="ARBA00033146"/>
    </source>
</evidence>
<protein>
    <recommendedName>
        <fullName evidence="8">Signal peptidase complex subunit 3</fullName>
    </recommendedName>
    <alternativeName>
        <fullName evidence="9">Microsomal signal peptidase subunit 3</fullName>
    </alternativeName>
</protein>
<dbReference type="InterPro" id="IPR007653">
    <property type="entry name" value="SPC3"/>
</dbReference>
<keyword evidence="7 12" id="KW-0472">Membrane</keyword>
<evidence type="ECO:0000256" key="1">
    <source>
        <dbReference type="ARBA" id="ARBA00004648"/>
    </source>
</evidence>
<evidence type="ECO:0000256" key="11">
    <source>
        <dbReference type="SAM" id="MobiDB-lite"/>
    </source>
</evidence>
<dbReference type="GeneID" id="26803836"/>
<comment type="function">
    <text evidence="10">Essential component of the signal peptidase complex (SPC) which catalyzes the cleavage of N-terminal signal sequences from nascent proteins as they are translocated into the lumen of the endoplasmic reticulum. Essential for the SPC catalytic activity, possibly by stabilizing and positioning the active center of the complex close to the lumenal surface. Essential for viability.</text>
</comment>
<evidence type="ECO:0000256" key="3">
    <source>
        <dbReference type="ARBA" id="ARBA00022692"/>
    </source>
</evidence>
<comment type="similarity">
    <text evidence="2">Belongs to the SPCS3 family.</text>
</comment>
<evidence type="ECO:0000313" key="14">
    <source>
        <dbReference type="Proteomes" id="UP000037505"/>
    </source>
</evidence>
<evidence type="ECO:0000313" key="13">
    <source>
        <dbReference type="EMBL" id="KNG90205.1"/>
    </source>
</evidence>
<keyword evidence="3 12" id="KW-0812">Transmembrane</keyword>
<evidence type="ECO:0000256" key="8">
    <source>
        <dbReference type="ARBA" id="ARBA00029556"/>
    </source>
</evidence>
<dbReference type="Proteomes" id="UP000037505">
    <property type="component" value="Unassembled WGS sequence"/>
</dbReference>
<comment type="caution">
    <text evidence="13">The sequence shown here is derived from an EMBL/GenBank/DDBJ whole genome shotgun (WGS) entry which is preliminary data.</text>
</comment>
<keyword evidence="5" id="KW-0735">Signal-anchor</keyword>
<keyword evidence="6 12" id="KW-1133">Transmembrane helix</keyword>
<evidence type="ECO:0000256" key="4">
    <source>
        <dbReference type="ARBA" id="ARBA00022824"/>
    </source>
</evidence>
<dbReference type="STRING" id="1509407.A0A0L1JEI8"/>
<evidence type="ECO:0000256" key="10">
    <source>
        <dbReference type="ARBA" id="ARBA00045670"/>
    </source>
</evidence>
<dbReference type="OrthoDB" id="10261524at2759"/>
<evidence type="ECO:0000256" key="2">
    <source>
        <dbReference type="ARBA" id="ARBA00009289"/>
    </source>
</evidence>
<dbReference type="GO" id="GO:0045047">
    <property type="term" value="P:protein targeting to ER"/>
    <property type="evidence" value="ECO:0007669"/>
    <property type="project" value="TreeGrafter"/>
</dbReference>
<keyword evidence="14" id="KW-1185">Reference proteome</keyword>
<dbReference type="EMBL" id="JNOM01000017">
    <property type="protein sequence ID" value="KNG90205.1"/>
    <property type="molecule type" value="Genomic_DNA"/>
</dbReference>
<dbReference type="PANTHER" id="PTHR12804">
    <property type="entry name" value="MICROSOMAL SIGNAL PEPTIDASE 23 KD SUBUNIT SPC22/23"/>
    <property type="match status" value="1"/>
</dbReference>
<feature type="compositionally biased region" description="Basic and acidic residues" evidence="11">
    <location>
        <begin position="256"/>
        <end position="267"/>
    </location>
</feature>
<dbReference type="RefSeq" id="XP_015411128.1">
    <property type="nucleotide sequence ID" value="XM_015547289.1"/>
</dbReference>